<dbReference type="GO" id="GO:0003824">
    <property type="term" value="F:catalytic activity"/>
    <property type="evidence" value="ECO:0007669"/>
    <property type="project" value="InterPro"/>
</dbReference>
<feature type="domain" description="HIT" evidence="5">
    <location>
        <begin position="91"/>
        <end position="200"/>
    </location>
</feature>
<feature type="signal peptide" evidence="4">
    <location>
        <begin position="1"/>
        <end position="17"/>
    </location>
</feature>
<dbReference type="FunFam" id="3.30.428.10:FF:000005">
    <property type="entry name" value="Histidine triad nucleotide-binding protein 1"/>
    <property type="match status" value="1"/>
</dbReference>
<dbReference type="PANTHER" id="PTHR23089">
    <property type="entry name" value="HISTIDINE TRIAD HIT PROTEIN"/>
    <property type="match status" value="1"/>
</dbReference>
<dbReference type="InterPro" id="IPR011146">
    <property type="entry name" value="HIT-like"/>
</dbReference>
<reference evidence="6" key="1">
    <citation type="submission" date="2023-08" db="EMBL/GenBank/DDBJ databases">
        <authorList>
            <person name="Audoor S."/>
            <person name="Bilcke G."/>
        </authorList>
    </citation>
    <scope>NUCLEOTIDE SEQUENCE</scope>
</reference>
<feature type="short sequence motif" description="Histidine triad motif" evidence="2 3">
    <location>
        <begin position="184"/>
        <end position="188"/>
    </location>
</feature>
<dbReference type="Pfam" id="PF01230">
    <property type="entry name" value="HIT"/>
    <property type="match status" value="1"/>
</dbReference>
<proteinExistence type="predicted"/>
<dbReference type="PROSITE" id="PS51084">
    <property type="entry name" value="HIT_2"/>
    <property type="match status" value="1"/>
</dbReference>
<dbReference type="Gene3D" id="3.30.428.10">
    <property type="entry name" value="HIT-like"/>
    <property type="match status" value="1"/>
</dbReference>
<evidence type="ECO:0000256" key="3">
    <source>
        <dbReference type="PROSITE-ProRule" id="PRU00464"/>
    </source>
</evidence>
<dbReference type="PROSITE" id="PS00892">
    <property type="entry name" value="HIT_1"/>
    <property type="match status" value="1"/>
</dbReference>
<protein>
    <recommendedName>
        <fullName evidence="5">HIT domain-containing protein</fullName>
    </recommendedName>
</protein>
<organism evidence="6 7">
    <name type="scientific">Cylindrotheca closterium</name>
    <dbReference type="NCBI Taxonomy" id="2856"/>
    <lineage>
        <taxon>Eukaryota</taxon>
        <taxon>Sar</taxon>
        <taxon>Stramenopiles</taxon>
        <taxon>Ochrophyta</taxon>
        <taxon>Bacillariophyta</taxon>
        <taxon>Bacillariophyceae</taxon>
        <taxon>Bacillariophycidae</taxon>
        <taxon>Bacillariales</taxon>
        <taxon>Bacillariaceae</taxon>
        <taxon>Cylindrotheca</taxon>
    </lineage>
</organism>
<evidence type="ECO:0000256" key="4">
    <source>
        <dbReference type="SAM" id="SignalP"/>
    </source>
</evidence>
<dbReference type="AlphaFoldDB" id="A0AAD2G8A0"/>
<feature type="active site" description="Tele-AMP-histidine intermediate" evidence="1">
    <location>
        <position position="186"/>
    </location>
</feature>
<keyword evidence="7" id="KW-1185">Reference proteome</keyword>
<gene>
    <name evidence="6" type="ORF">CYCCA115_LOCUS21046</name>
</gene>
<sequence length="200" mass="21746">MHIRGITSNARIFSCAALLVARSPSSSSSSSAFKTTPLAAAFAFHNNKSHYYSKTTATATATTTTSLNMSDEVKKAQEAAELAADGSPPTIFDNIISGKWDSDKIHEDDLCLAFRDITPQAPVHFLVIPKNRDGLTQLSKAREDQKELLGHLMYVAQMLGQKECPDGFRVTVNDGKDGAQSVYHLHLHVMGGRQMAWPPG</sequence>
<accession>A0AAD2G8A0</accession>
<comment type="caution">
    <text evidence="6">The sequence shown here is derived from an EMBL/GenBank/DDBJ whole genome shotgun (WGS) entry which is preliminary data.</text>
</comment>
<dbReference type="InterPro" id="IPR036265">
    <property type="entry name" value="HIT-like_sf"/>
</dbReference>
<dbReference type="EMBL" id="CAKOGP040002202">
    <property type="protein sequence ID" value="CAJ1965297.1"/>
    <property type="molecule type" value="Genomic_DNA"/>
</dbReference>
<evidence type="ECO:0000256" key="1">
    <source>
        <dbReference type="PIRSR" id="PIRSR601310-1"/>
    </source>
</evidence>
<evidence type="ECO:0000313" key="7">
    <source>
        <dbReference type="Proteomes" id="UP001295423"/>
    </source>
</evidence>
<dbReference type="InterPro" id="IPR019808">
    <property type="entry name" value="Histidine_triad_CS"/>
</dbReference>
<name>A0AAD2G8A0_9STRA</name>
<keyword evidence="4" id="KW-0732">Signal</keyword>
<dbReference type="InterPro" id="IPR001310">
    <property type="entry name" value="Histidine_triad_HIT"/>
</dbReference>
<dbReference type="Proteomes" id="UP001295423">
    <property type="component" value="Unassembled WGS sequence"/>
</dbReference>
<evidence type="ECO:0000259" key="5">
    <source>
        <dbReference type="PROSITE" id="PS51084"/>
    </source>
</evidence>
<dbReference type="CDD" id="cd01276">
    <property type="entry name" value="PKCI_related"/>
    <property type="match status" value="1"/>
</dbReference>
<feature type="chain" id="PRO_5042226396" description="HIT domain-containing protein" evidence="4">
    <location>
        <begin position="18"/>
        <end position="200"/>
    </location>
</feature>
<dbReference type="SUPFAM" id="SSF54197">
    <property type="entry name" value="HIT-like"/>
    <property type="match status" value="1"/>
</dbReference>
<evidence type="ECO:0000256" key="2">
    <source>
        <dbReference type="PIRSR" id="PIRSR601310-3"/>
    </source>
</evidence>
<evidence type="ECO:0000313" key="6">
    <source>
        <dbReference type="EMBL" id="CAJ1965297.1"/>
    </source>
</evidence>
<dbReference type="PRINTS" id="PR00332">
    <property type="entry name" value="HISTRIAD"/>
</dbReference>